<dbReference type="InterPro" id="IPR042855">
    <property type="entry name" value="V_SNARE_CC"/>
</dbReference>
<feature type="non-terminal residue" evidence="3">
    <location>
        <position position="1"/>
    </location>
</feature>
<evidence type="ECO:0000313" key="4">
    <source>
        <dbReference type="Proteomes" id="UP000271974"/>
    </source>
</evidence>
<gene>
    <name evidence="3" type="ORF">EGW08_007264</name>
</gene>
<proteinExistence type="predicted"/>
<evidence type="ECO:0000256" key="1">
    <source>
        <dbReference type="PROSITE-ProRule" id="PRU00290"/>
    </source>
</evidence>
<protein>
    <recommendedName>
        <fullName evidence="2">V-SNARE coiled-coil homology domain-containing protein</fullName>
    </recommendedName>
</protein>
<comment type="caution">
    <text evidence="3">The sequence shown here is derived from an EMBL/GenBank/DDBJ whole genome shotgun (WGS) entry which is preliminary data.</text>
</comment>
<evidence type="ECO:0000313" key="3">
    <source>
        <dbReference type="EMBL" id="RUS84953.1"/>
    </source>
</evidence>
<dbReference type="PANTHER" id="PTHR46897:SF1">
    <property type="entry name" value="VESICLE-ASSOCIATED MEMBRANE PROTEIN 4"/>
    <property type="match status" value="1"/>
</dbReference>
<dbReference type="PANTHER" id="PTHR46897">
    <property type="entry name" value="VESICLE-ASSOCIATED MEMBRANE PROTEIN 4"/>
    <property type="match status" value="1"/>
</dbReference>
<dbReference type="PRINTS" id="PR00219">
    <property type="entry name" value="SYNAPTOBREVN"/>
</dbReference>
<dbReference type="InterPro" id="IPR001388">
    <property type="entry name" value="Synaptobrevin-like"/>
</dbReference>
<dbReference type="SUPFAM" id="SSF58038">
    <property type="entry name" value="SNARE fusion complex"/>
    <property type="match status" value="1"/>
</dbReference>
<dbReference type="AlphaFoldDB" id="A0A3S1C7E1"/>
<dbReference type="Gene3D" id="1.20.5.110">
    <property type="match status" value="1"/>
</dbReference>
<reference evidence="3 4" key="1">
    <citation type="submission" date="2019-01" db="EMBL/GenBank/DDBJ databases">
        <title>A draft genome assembly of the solar-powered sea slug Elysia chlorotica.</title>
        <authorList>
            <person name="Cai H."/>
            <person name="Li Q."/>
            <person name="Fang X."/>
            <person name="Li J."/>
            <person name="Curtis N.E."/>
            <person name="Altenburger A."/>
            <person name="Shibata T."/>
            <person name="Feng M."/>
            <person name="Maeda T."/>
            <person name="Schwartz J.A."/>
            <person name="Shigenobu S."/>
            <person name="Lundholm N."/>
            <person name="Nishiyama T."/>
            <person name="Yang H."/>
            <person name="Hasebe M."/>
            <person name="Li S."/>
            <person name="Pierce S.K."/>
            <person name="Wang J."/>
        </authorList>
    </citation>
    <scope>NUCLEOTIDE SEQUENCE [LARGE SCALE GENOMIC DNA]</scope>
    <source>
        <strain evidence="3">EC2010</strain>
        <tissue evidence="3">Whole organism of an adult</tissue>
    </source>
</reference>
<keyword evidence="1" id="KW-0175">Coiled coil</keyword>
<dbReference type="STRING" id="188477.A0A3S1C7E1"/>
<dbReference type="GO" id="GO:0016192">
    <property type="term" value="P:vesicle-mediated transport"/>
    <property type="evidence" value="ECO:0007669"/>
    <property type="project" value="InterPro"/>
</dbReference>
<dbReference type="PROSITE" id="PS00417">
    <property type="entry name" value="SYNAPTOBREVIN"/>
    <property type="match status" value="1"/>
</dbReference>
<dbReference type="InterPro" id="IPR042887">
    <property type="entry name" value="VAMP4"/>
</dbReference>
<dbReference type="Pfam" id="PF00957">
    <property type="entry name" value="Synaptobrevin"/>
    <property type="match status" value="1"/>
</dbReference>
<dbReference type="GO" id="GO:0016020">
    <property type="term" value="C:membrane"/>
    <property type="evidence" value="ECO:0007669"/>
    <property type="project" value="InterPro"/>
</dbReference>
<dbReference type="GO" id="GO:0090161">
    <property type="term" value="P:Golgi ribbon formation"/>
    <property type="evidence" value="ECO:0007669"/>
    <property type="project" value="InterPro"/>
</dbReference>
<feature type="non-terminal residue" evidence="3">
    <location>
        <position position="62"/>
    </location>
</feature>
<accession>A0A3S1C7E1</accession>
<keyword evidence="4" id="KW-1185">Reference proteome</keyword>
<dbReference type="PROSITE" id="PS50892">
    <property type="entry name" value="V_SNARE"/>
    <property type="match status" value="1"/>
</dbReference>
<organism evidence="3 4">
    <name type="scientific">Elysia chlorotica</name>
    <name type="common">Eastern emerald elysia</name>
    <name type="synonym">Sea slug</name>
    <dbReference type="NCBI Taxonomy" id="188477"/>
    <lineage>
        <taxon>Eukaryota</taxon>
        <taxon>Metazoa</taxon>
        <taxon>Spiralia</taxon>
        <taxon>Lophotrochozoa</taxon>
        <taxon>Mollusca</taxon>
        <taxon>Gastropoda</taxon>
        <taxon>Heterobranchia</taxon>
        <taxon>Euthyneura</taxon>
        <taxon>Panpulmonata</taxon>
        <taxon>Sacoglossa</taxon>
        <taxon>Placobranchoidea</taxon>
        <taxon>Plakobranchidae</taxon>
        <taxon>Elysia</taxon>
    </lineage>
</organism>
<sequence>RLQGQVDDVVDIMKNNVNKVIERGDRLEDLQDKSESLSSHSDMFRTRAKVLHRNMWWNNCRV</sequence>
<evidence type="ECO:0000259" key="2">
    <source>
        <dbReference type="PROSITE" id="PS50892"/>
    </source>
</evidence>
<feature type="domain" description="V-SNARE coiled-coil homology" evidence="2">
    <location>
        <begin position="1"/>
        <end position="58"/>
    </location>
</feature>
<name>A0A3S1C7E1_ELYCH</name>
<dbReference type="Proteomes" id="UP000271974">
    <property type="component" value="Unassembled WGS sequence"/>
</dbReference>
<dbReference type="EMBL" id="RQTK01000187">
    <property type="protein sequence ID" value="RUS84953.1"/>
    <property type="molecule type" value="Genomic_DNA"/>
</dbReference>
<dbReference type="OrthoDB" id="190375at2759"/>